<name>A0A4T0X3T7_9ASCO</name>
<organism evidence="6 7">
    <name type="scientific">Pichia inconspicua</name>
    <dbReference type="NCBI Taxonomy" id="52247"/>
    <lineage>
        <taxon>Eukaryota</taxon>
        <taxon>Fungi</taxon>
        <taxon>Dikarya</taxon>
        <taxon>Ascomycota</taxon>
        <taxon>Saccharomycotina</taxon>
        <taxon>Pichiomycetes</taxon>
        <taxon>Pichiales</taxon>
        <taxon>Pichiaceae</taxon>
        <taxon>Pichia</taxon>
    </lineage>
</organism>
<reference evidence="6 7" key="1">
    <citation type="journal article" date="2019" name="Front. Genet.">
        <title>Whole-Genome Sequencing of the Opportunistic Yeast Pathogen Candida inconspicua Uncovers Its Hybrid Origin.</title>
        <authorList>
            <person name="Mixao V."/>
            <person name="Hansen A.P."/>
            <person name="Saus E."/>
            <person name="Boekhout T."/>
            <person name="Lass-Florl C."/>
            <person name="Gabaldon T."/>
        </authorList>
    </citation>
    <scope>NUCLEOTIDE SEQUENCE [LARGE SCALE GENOMIC DNA]</scope>
    <source>
        <strain evidence="6 7">CBS 180</strain>
    </source>
</reference>
<dbReference type="PANTHER" id="PTHR31069:SF12">
    <property type="entry name" value="TRANSCRIPTION FACTOR DOMAIN-CONTAINING PROTEIN"/>
    <property type="match status" value="1"/>
</dbReference>
<dbReference type="GO" id="GO:0008270">
    <property type="term" value="F:zinc ion binding"/>
    <property type="evidence" value="ECO:0007669"/>
    <property type="project" value="InterPro"/>
</dbReference>
<dbReference type="Pfam" id="PF00172">
    <property type="entry name" value="Zn_clus"/>
    <property type="match status" value="1"/>
</dbReference>
<evidence type="ECO:0000256" key="4">
    <source>
        <dbReference type="ARBA" id="ARBA00023242"/>
    </source>
</evidence>
<keyword evidence="1" id="KW-0805">Transcription regulation</keyword>
<dbReference type="SMART" id="SM00066">
    <property type="entry name" value="GAL4"/>
    <property type="match status" value="1"/>
</dbReference>
<evidence type="ECO:0000259" key="5">
    <source>
        <dbReference type="PROSITE" id="PS50048"/>
    </source>
</evidence>
<keyword evidence="3" id="KW-0804">Transcription</keyword>
<dbReference type="PANTHER" id="PTHR31069">
    <property type="entry name" value="OLEATE-ACTIVATED TRANSCRIPTION FACTOR 1-RELATED"/>
    <property type="match status" value="1"/>
</dbReference>
<dbReference type="GO" id="GO:0045944">
    <property type="term" value="P:positive regulation of transcription by RNA polymerase II"/>
    <property type="evidence" value="ECO:0007669"/>
    <property type="project" value="TreeGrafter"/>
</dbReference>
<evidence type="ECO:0000313" key="6">
    <source>
        <dbReference type="EMBL" id="TID30029.1"/>
    </source>
</evidence>
<dbReference type="InterPro" id="IPR036864">
    <property type="entry name" value="Zn2-C6_fun-type_DNA-bd_sf"/>
</dbReference>
<comment type="caution">
    <text evidence="6">The sequence shown here is derived from an EMBL/GenBank/DDBJ whole genome shotgun (WGS) entry which is preliminary data.</text>
</comment>
<dbReference type="Gene3D" id="4.10.240.10">
    <property type="entry name" value="Zn(2)-C6 fungal-type DNA-binding domain"/>
    <property type="match status" value="1"/>
</dbReference>
<protein>
    <recommendedName>
        <fullName evidence="5">Zn(2)-C6 fungal-type domain-containing protein</fullName>
    </recommendedName>
</protein>
<dbReference type="OrthoDB" id="3997838at2759"/>
<gene>
    <name evidence="6" type="ORF">CANINC_001398</name>
</gene>
<dbReference type="InterPro" id="IPR050675">
    <property type="entry name" value="OAF3"/>
</dbReference>
<dbReference type="AlphaFoldDB" id="A0A4T0X3T7"/>
<dbReference type="GO" id="GO:0005634">
    <property type="term" value="C:nucleus"/>
    <property type="evidence" value="ECO:0007669"/>
    <property type="project" value="TreeGrafter"/>
</dbReference>
<evidence type="ECO:0000313" key="7">
    <source>
        <dbReference type="Proteomes" id="UP000307173"/>
    </source>
</evidence>
<dbReference type="Proteomes" id="UP000307173">
    <property type="component" value="Unassembled WGS sequence"/>
</dbReference>
<keyword evidence="7" id="KW-1185">Reference proteome</keyword>
<evidence type="ECO:0000256" key="2">
    <source>
        <dbReference type="ARBA" id="ARBA00023125"/>
    </source>
</evidence>
<dbReference type="PROSITE" id="PS50048">
    <property type="entry name" value="ZN2_CY6_FUNGAL_2"/>
    <property type="match status" value="1"/>
</dbReference>
<feature type="domain" description="Zn(2)-C6 fungal-type" evidence="5">
    <location>
        <begin position="15"/>
        <end position="45"/>
    </location>
</feature>
<dbReference type="PROSITE" id="PS00463">
    <property type="entry name" value="ZN2_CY6_FUNGAL_1"/>
    <property type="match status" value="1"/>
</dbReference>
<proteinExistence type="predicted"/>
<dbReference type="SUPFAM" id="SSF57701">
    <property type="entry name" value="Zn2/Cys6 DNA-binding domain"/>
    <property type="match status" value="1"/>
</dbReference>
<accession>A0A4T0X3T7</accession>
<sequence>MNKLVPTKRRRTPLSCVNCRKRKVRCDRTKPRCLRCANTNVECVYTAPTLWSCISDATIEGTINKSGFFVSTLDNPTSIHPNGNDDTIILESDSIEQKLKKIKKLQEQINQIKDTFDTDMDCISLVLDYDNTSLSSFASKKNVRFVSLGSFTTPSVWRRDPLMCSFIETLFIIRKIAFESIESRTENIAERYYPKSLKVPKIPLSKRFDFLNTQVKQRKVITIINNLDEFANELEKTLPPLEIVQYHIDYFMNFIHPFIFVLDERIFRKNIHDLLHVNSFDPNKTDVELKSKLDLARISLLILVVRISYLALFLKSQPATENASDKIRQVLLYPINAEVINLVLSALNKLNYTRKSSVETLQVILLLRFYQSHACEDGDGYFGGNGTVPSGIVCSIARIIGLHKDFQNSVDSKLALDSNSNLKYQISPRIDMNLLTRGSGPYVNLWKKLWHLTLRIDLTQAMQDGSTPLLDHDPLTYPNKLNQFCKESSNVMNEEVESFIRFQVKYFLSIDFELATLLKSLNNYNEKATIYSVDQSLQKIISTIDNSKKSLQIENCSSTINDLYEVYLTKTEIDVFNSLLIIQYNLLLHSEHLASNENTREIGNNRFKAIFKSTIMRWIHVANLTLKTWRKITDVPLTSSDNLKHEYANFIIILAPTILSVYGKLMLALFYLSIRILVFTHVIEGIEFSTINIDTVRQIDEFKKMYEHLLRLMKALVLTQERMSVYWYVGLRNYAMFRRLIEWFESGGKFTLEYESRSGPKDIKATEIGRNKETKETISKLLLSTDLWSLIEINTAFSNLEVDNGLEKLNQEFSFERANLKKDVGTLGEQATIPIDMNDSHIDSNMDEFLSYDQEFMNFLQPIELGDWNAVTEWFDQSSTFDPLDMFSFNT</sequence>
<evidence type="ECO:0000256" key="3">
    <source>
        <dbReference type="ARBA" id="ARBA00023163"/>
    </source>
</evidence>
<dbReference type="STRING" id="52247.A0A4T0X3T7"/>
<dbReference type="GO" id="GO:0000981">
    <property type="term" value="F:DNA-binding transcription factor activity, RNA polymerase II-specific"/>
    <property type="evidence" value="ECO:0007669"/>
    <property type="project" value="InterPro"/>
</dbReference>
<keyword evidence="2" id="KW-0238">DNA-binding</keyword>
<dbReference type="CDD" id="cd00067">
    <property type="entry name" value="GAL4"/>
    <property type="match status" value="1"/>
</dbReference>
<dbReference type="EMBL" id="SELW01000218">
    <property type="protein sequence ID" value="TID30029.1"/>
    <property type="molecule type" value="Genomic_DNA"/>
</dbReference>
<dbReference type="InterPro" id="IPR001138">
    <property type="entry name" value="Zn2Cys6_DnaBD"/>
</dbReference>
<evidence type="ECO:0000256" key="1">
    <source>
        <dbReference type="ARBA" id="ARBA00023015"/>
    </source>
</evidence>
<dbReference type="GO" id="GO:0000978">
    <property type="term" value="F:RNA polymerase II cis-regulatory region sequence-specific DNA binding"/>
    <property type="evidence" value="ECO:0007669"/>
    <property type="project" value="TreeGrafter"/>
</dbReference>
<dbReference type="CDD" id="cd12148">
    <property type="entry name" value="fungal_TF_MHR"/>
    <property type="match status" value="1"/>
</dbReference>
<keyword evidence="4" id="KW-0539">Nucleus</keyword>